<evidence type="ECO:0000256" key="2">
    <source>
        <dbReference type="SAM" id="SignalP"/>
    </source>
</evidence>
<dbReference type="AlphaFoldDB" id="A0A562SCA7"/>
<gene>
    <name evidence="4" type="ORF">IQ13_4079</name>
</gene>
<dbReference type="InterPro" id="IPR018247">
    <property type="entry name" value="EF_Hand_1_Ca_BS"/>
</dbReference>
<evidence type="ECO:0000256" key="1">
    <source>
        <dbReference type="ARBA" id="ARBA00022729"/>
    </source>
</evidence>
<dbReference type="PANTHER" id="PTHR16026">
    <property type="entry name" value="CARTILAGE ACIDIC PROTEIN 1"/>
    <property type="match status" value="1"/>
</dbReference>
<organism evidence="4 5">
    <name type="scientific">Lacibacter cauensis</name>
    <dbReference type="NCBI Taxonomy" id="510947"/>
    <lineage>
        <taxon>Bacteria</taxon>
        <taxon>Pseudomonadati</taxon>
        <taxon>Bacteroidota</taxon>
        <taxon>Chitinophagia</taxon>
        <taxon>Chitinophagales</taxon>
        <taxon>Chitinophagaceae</taxon>
        <taxon>Lacibacter</taxon>
    </lineage>
</organism>
<keyword evidence="1 2" id="KW-0732">Signal</keyword>
<evidence type="ECO:0000313" key="5">
    <source>
        <dbReference type="Proteomes" id="UP000316167"/>
    </source>
</evidence>
<dbReference type="SUPFAM" id="SSF69318">
    <property type="entry name" value="Integrin alpha N-terminal domain"/>
    <property type="match status" value="3"/>
</dbReference>
<dbReference type="EMBL" id="VLLE01000007">
    <property type="protein sequence ID" value="TWI78394.1"/>
    <property type="molecule type" value="Genomic_DNA"/>
</dbReference>
<name>A0A562SCA7_9BACT</name>
<comment type="caution">
    <text evidence="4">The sequence shown here is derived from an EMBL/GenBank/DDBJ whole genome shotgun (WGS) entry which is preliminary data.</text>
</comment>
<dbReference type="PROSITE" id="PS00018">
    <property type="entry name" value="EF_HAND_1"/>
    <property type="match status" value="1"/>
</dbReference>
<dbReference type="PROSITE" id="PS51257">
    <property type="entry name" value="PROKAR_LIPOPROTEIN"/>
    <property type="match status" value="1"/>
</dbReference>
<dbReference type="InterPro" id="IPR011519">
    <property type="entry name" value="UnbV_ASPIC"/>
</dbReference>
<dbReference type="InterPro" id="IPR013517">
    <property type="entry name" value="FG-GAP"/>
</dbReference>
<reference evidence="4 5" key="1">
    <citation type="journal article" date="2015" name="Stand. Genomic Sci.">
        <title>Genomic Encyclopedia of Bacterial and Archaeal Type Strains, Phase III: the genomes of soil and plant-associated and newly described type strains.</title>
        <authorList>
            <person name="Whitman W.B."/>
            <person name="Woyke T."/>
            <person name="Klenk H.P."/>
            <person name="Zhou Y."/>
            <person name="Lilburn T.G."/>
            <person name="Beck B.J."/>
            <person name="De Vos P."/>
            <person name="Vandamme P."/>
            <person name="Eisen J.A."/>
            <person name="Garrity G."/>
            <person name="Hugenholtz P."/>
            <person name="Kyrpides N.C."/>
        </authorList>
    </citation>
    <scope>NUCLEOTIDE SEQUENCE [LARGE SCALE GENOMIC DNA]</scope>
    <source>
        <strain evidence="4 5">CGMCC 1.7271</strain>
    </source>
</reference>
<dbReference type="OrthoDB" id="600363at2"/>
<dbReference type="Proteomes" id="UP000316167">
    <property type="component" value="Unassembled WGS sequence"/>
</dbReference>
<feature type="domain" description="ASPIC/UnbV" evidence="3">
    <location>
        <begin position="530"/>
        <end position="596"/>
    </location>
</feature>
<feature type="chain" id="PRO_5022143024" evidence="2">
    <location>
        <begin position="19"/>
        <end position="1161"/>
    </location>
</feature>
<dbReference type="Gene3D" id="2.130.10.130">
    <property type="entry name" value="Integrin alpha, N-terminal"/>
    <property type="match status" value="4"/>
</dbReference>
<dbReference type="PANTHER" id="PTHR16026:SF0">
    <property type="entry name" value="CARTILAGE ACIDIC PROTEIN 1"/>
    <property type="match status" value="1"/>
</dbReference>
<dbReference type="InterPro" id="IPR027039">
    <property type="entry name" value="Crtac1"/>
</dbReference>
<dbReference type="Pfam" id="PF13517">
    <property type="entry name" value="FG-GAP_3"/>
    <property type="match status" value="5"/>
</dbReference>
<keyword evidence="5" id="KW-1185">Reference proteome</keyword>
<feature type="signal peptide" evidence="2">
    <location>
        <begin position="1"/>
        <end position="18"/>
    </location>
</feature>
<proteinExistence type="predicted"/>
<dbReference type="InterPro" id="IPR028994">
    <property type="entry name" value="Integrin_alpha_N"/>
</dbReference>
<dbReference type="RefSeq" id="WP_144888542.1">
    <property type="nucleotide sequence ID" value="NZ_VLLE01000007.1"/>
</dbReference>
<dbReference type="Pfam" id="PF07593">
    <property type="entry name" value="UnbV_ASPIC"/>
    <property type="match status" value="1"/>
</dbReference>
<sequence>MRLPLLFSFAMLLFTACAKKEKPLFVAVPSAQSGLTFNNEIIENSQMNMVNYQYLYNGGGVGIGDFNNDDLPDIYFTASIAPNRLYINRGNLKFEDVTEKAGVGGNKKWSRGATVVDINNDGLLDIYVCAAAWQDPELKKDLLYVNTGVDPATKIPSFKESAAEYGLIDTVSTHMANFFDYDNDGDLDVYLVVNDLNQEYPNNFRKIKDDGTGFTNDILYRNDWNDVMKHPVFTNVTKEAGILWEGNGLGISVLDINRDGWKDIYISNDYLSGNLLYVNNKNGTFTNRNSEYFKHSSLNAMGNDAGDINNDGLLDIVEMDMMPEDNYRQKMMFNPVDYNWYQYSSQFGFPYQLVRNTLQLNQGPRLTENDTIGAPVFSEIAYMAGIANTDWSWAALLADADNDGYKDLMMTNGLPKDVTDLDFVAYRESQTATSIEELIQRQPPVQISNYIYRNNGNLTFADKTITWGWNIPTYSAGIATADFDNDGDLDVVINNTNMEATLLENKLNETEHKKNYLRIRFRGDTANINGIGTTVKLMYKGGEQVAENTPYHGYMSSVENILHFGLDSIAKIDSILVYWPDGKKEVLRDVVCNQTMLISQSAAAQPNNEVQQQYATANIFSNITAQTGLDFFHNEYDYVDFNIQRQLPFKLSQSGPAMAAGDLNNDNLVDIVIGGSLPEPPVVYVQQANHQFIKQPLAGTKQTADDAGICLFDADGDKDLDVYICSGGNELPKGSTGYADRLFINNGNAVFVYDSTALPLLTNSKSCVKGADYDGDGDIDLFVGGKAVPGEYPKAEKSFLLRNNSKNGVVKFEVVTDKAAPALKQIGMVTDATWSDADNDGDADLLVTGYWMGIHFFRNDKGTLVQQSTATDALTGWWNSITAADVDNDGDMDYVAGNFGNNGYYHASEQQPMHVYSSDYDGNGKYDALLSIWKPATLHGPVKEFPVAYRDQLADEIPSIKKFYPVYNIYANADMNKIMSNFKRDGELKLTATTLSSVWIENKGKFEFEVHTLPALAQISAVFGITANDYNQDGNIDLLLTGNLYDMHPNQGRIDASNGLLLQGDGAGNFKPLSILQSGILVPGNARSLIQFTYNGSLAVVAAQNQGRLRFFRLKQPVSTVPVEITTSSKVVQLKNGKTRKEEYYFGTSFGSQSERFSIAY</sequence>
<evidence type="ECO:0000313" key="4">
    <source>
        <dbReference type="EMBL" id="TWI78394.1"/>
    </source>
</evidence>
<protein>
    <submittedName>
        <fullName evidence="4">VCBS repeat protein</fullName>
    </submittedName>
</protein>
<accession>A0A562SCA7</accession>
<evidence type="ECO:0000259" key="3">
    <source>
        <dbReference type="Pfam" id="PF07593"/>
    </source>
</evidence>